<dbReference type="HOGENOM" id="CLU_074407_1_2_1"/>
<comment type="function">
    <text evidence="7">Component of the mitochondrial ribosome (mitoribosome), a dedicated translation machinery responsible for the synthesis of mitochondrial genome-encoded proteins, including at least some of the essential transmembrane subunits of the mitochondrial respiratory chain. The mitoribosomes are attached to the mitochondrial inner membrane and translation products are cotranslationally integrated into the membrane.</text>
</comment>
<proteinExistence type="inferred from homology"/>
<dbReference type="AlphaFoldDB" id="A0A0D2B1K4"/>
<organism evidence="10 11">
    <name type="scientific">Verruconis gallopava</name>
    <dbReference type="NCBI Taxonomy" id="253628"/>
    <lineage>
        <taxon>Eukaryota</taxon>
        <taxon>Fungi</taxon>
        <taxon>Dikarya</taxon>
        <taxon>Ascomycota</taxon>
        <taxon>Pezizomycotina</taxon>
        <taxon>Dothideomycetes</taxon>
        <taxon>Pleosporomycetidae</taxon>
        <taxon>Venturiales</taxon>
        <taxon>Sympoventuriaceae</taxon>
        <taxon>Verruconis</taxon>
    </lineage>
</organism>
<dbReference type="GO" id="GO:0005762">
    <property type="term" value="C:mitochondrial large ribosomal subunit"/>
    <property type="evidence" value="ECO:0007669"/>
    <property type="project" value="TreeGrafter"/>
</dbReference>
<dbReference type="STRING" id="253628.A0A0D2B1K4"/>
<keyword evidence="11" id="KW-1185">Reference proteome</keyword>
<gene>
    <name evidence="10" type="ORF">PV09_03762</name>
</gene>
<dbReference type="PROSITE" id="PS01167">
    <property type="entry name" value="RIBOSOMAL_L17"/>
    <property type="match status" value="1"/>
</dbReference>
<dbReference type="EMBL" id="KN847538">
    <property type="protein sequence ID" value="KIW05224.1"/>
    <property type="molecule type" value="Genomic_DNA"/>
</dbReference>
<evidence type="ECO:0000256" key="2">
    <source>
        <dbReference type="ARBA" id="ARBA00008777"/>
    </source>
</evidence>
<reference evidence="10 11" key="1">
    <citation type="submission" date="2015-01" db="EMBL/GenBank/DDBJ databases">
        <title>The Genome Sequence of Ochroconis gallopava CBS43764.</title>
        <authorList>
            <consortium name="The Broad Institute Genomics Platform"/>
            <person name="Cuomo C."/>
            <person name="de Hoog S."/>
            <person name="Gorbushina A."/>
            <person name="Stielow B."/>
            <person name="Teixiera M."/>
            <person name="Abouelleil A."/>
            <person name="Chapman S.B."/>
            <person name="Priest M."/>
            <person name="Young S.K."/>
            <person name="Wortman J."/>
            <person name="Nusbaum C."/>
            <person name="Birren B."/>
        </authorList>
    </citation>
    <scope>NUCLEOTIDE SEQUENCE [LARGE SCALE GENOMIC DNA]</scope>
    <source>
        <strain evidence="10 11">CBS 43764</strain>
    </source>
</reference>
<dbReference type="NCBIfam" id="TIGR00059">
    <property type="entry name" value="L17"/>
    <property type="match status" value="1"/>
</dbReference>
<keyword evidence="4" id="KW-0496">Mitochondrion</keyword>
<comment type="subcellular location">
    <subcellularLocation>
        <location evidence="1">Mitochondrion</location>
    </subcellularLocation>
</comment>
<evidence type="ECO:0000256" key="9">
    <source>
        <dbReference type="SAM" id="MobiDB-lite"/>
    </source>
</evidence>
<keyword evidence="3 8" id="KW-0689">Ribosomal protein</keyword>
<evidence type="ECO:0000313" key="11">
    <source>
        <dbReference type="Proteomes" id="UP000053259"/>
    </source>
</evidence>
<evidence type="ECO:0000313" key="10">
    <source>
        <dbReference type="EMBL" id="KIW05224.1"/>
    </source>
</evidence>
<dbReference type="InterPro" id="IPR000456">
    <property type="entry name" value="Ribosomal_bL17"/>
</dbReference>
<sequence>MAGAKPKFRHLSRSSAHRQAMLRNMLESLIEKEQIQTTYAKAKECQRLAEKVITLGKKNTPAARNRASQIFYRPKVLLPKLFGELRERYAERAGGYTRVLLIESPKEDQARSAILELVDGPKDMRYNMTARTMARDLRESREHTPLTLRNIAKVTRFRKGGVQELEQLVEKLVIEADPEVEEKKVQVPAKKKVYPEPGLVFGKDRLISGMPWQSRKSLQGAKMQHKPTSW</sequence>
<evidence type="ECO:0000256" key="5">
    <source>
        <dbReference type="ARBA" id="ARBA00023274"/>
    </source>
</evidence>
<dbReference type="GO" id="GO:0006412">
    <property type="term" value="P:translation"/>
    <property type="evidence" value="ECO:0007669"/>
    <property type="project" value="InterPro"/>
</dbReference>
<evidence type="ECO:0000256" key="4">
    <source>
        <dbReference type="ARBA" id="ARBA00023128"/>
    </source>
</evidence>
<evidence type="ECO:0000256" key="6">
    <source>
        <dbReference type="ARBA" id="ARBA00035290"/>
    </source>
</evidence>
<evidence type="ECO:0000256" key="8">
    <source>
        <dbReference type="RuleBase" id="RU000660"/>
    </source>
</evidence>
<dbReference type="Pfam" id="PF01196">
    <property type="entry name" value="Ribosomal_L17"/>
    <property type="match status" value="1"/>
</dbReference>
<dbReference type="VEuPathDB" id="FungiDB:PV09_03762"/>
<dbReference type="PANTHER" id="PTHR14413:SF16">
    <property type="entry name" value="LARGE RIBOSOMAL SUBUNIT PROTEIN BL17M"/>
    <property type="match status" value="1"/>
</dbReference>
<dbReference type="Proteomes" id="UP000053259">
    <property type="component" value="Unassembled WGS sequence"/>
</dbReference>
<dbReference type="SUPFAM" id="SSF64263">
    <property type="entry name" value="Prokaryotic ribosomal protein L17"/>
    <property type="match status" value="1"/>
</dbReference>
<dbReference type="Gene3D" id="3.90.1030.10">
    <property type="entry name" value="Ribosomal protein L17"/>
    <property type="match status" value="1"/>
</dbReference>
<name>A0A0D2B1K4_9PEZI</name>
<keyword evidence="5 8" id="KW-0687">Ribonucleoprotein</keyword>
<dbReference type="InterPro" id="IPR047859">
    <property type="entry name" value="Ribosomal_bL17_CS"/>
</dbReference>
<comment type="similarity">
    <text evidence="2 8">Belongs to the bacterial ribosomal protein bL17 family.</text>
</comment>
<dbReference type="InterPro" id="IPR036373">
    <property type="entry name" value="Ribosomal_bL17_sf"/>
</dbReference>
<dbReference type="InParanoid" id="A0A0D2B1K4"/>
<evidence type="ECO:0000256" key="3">
    <source>
        <dbReference type="ARBA" id="ARBA00022980"/>
    </source>
</evidence>
<dbReference type="FunCoup" id="A0A0D2B1K4">
    <property type="interactions" value="573"/>
</dbReference>
<dbReference type="PANTHER" id="PTHR14413">
    <property type="entry name" value="RIBOSOMAL PROTEIN L17"/>
    <property type="match status" value="1"/>
</dbReference>
<dbReference type="FunFam" id="3.90.1030.10:FF:000005">
    <property type="entry name" value="Probable 50S ribosomal protein L17"/>
    <property type="match status" value="1"/>
</dbReference>
<dbReference type="GO" id="GO:0003735">
    <property type="term" value="F:structural constituent of ribosome"/>
    <property type="evidence" value="ECO:0007669"/>
    <property type="project" value="InterPro"/>
</dbReference>
<feature type="region of interest" description="Disordered" evidence="9">
    <location>
        <begin position="211"/>
        <end position="230"/>
    </location>
</feature>
<dbReference type="GeneID" id="27311735"/>
<accession>A0A0D2B1K4</accession>
<dbReference type="RefSeq" id="XP_016215093.1">
    <property type="nucleotide sequence ID" value="XM_016357004.1"/>
</dbReference>
<evidence type="ECO:0000256" key="7">
    <source>
        <dbReference type="ARBA" id="ARBA00037226"/>
    </source>
</evidence>
<evidence type="ECO:0000256" key="1">
    <source>
        <dbReference type="ARBA" id="ARBA00004173"/>
    </source>
</evidence>
<protein>
    <recommendedName>
        <fullName evidence="6">Large ribosomal subunit protein bL17m</fullName>
    </recommendedName>
</protein>
<dbReference type="OrthoDB" id="275000at2759"/>